<dbReference type="Pfam" id="PF05064">
    <property type="entry name" value="Nsp1_C"/>
    <property type="match status" value="1"/>
</dbReference>
<evidence type="ECO:0000313" key="12">
    <source>
        <dbReference type="Proteomes" id="UP000887565"/>
    </source>
</evidence>
<evidence type="ECO:0000256" key="8">
    <source>
        <dbReference type="ARBA" id="ARBA00023242"/>
    </source>
</evidence>
<comment type="subcellular location">
    <subcellularLocation>
        <location evidence="1">Nucleus</location>
        <location evidence="1">Nuclear pore complex</location>
    </subcellularLocation>
</comment>
<feature type="region of interest" description="Disordered" evidence="10">
    <location>
        <begin position="505"/>
        <end position="528"/>
    </location>
</feature>
<keyword evidence="3" id="KW-0813">Transport</keyword>
<dbReference type="PANTHER" id="PTHR12084:SF0">
    <property type="entry name" value="NUCLEAR PORE GLYCOPROTEIN P62"/>
    <property type="match status" value="1"/>
</dbReference>
<dbReference type="WBParaSite" id="nRc.2.0.1.t02820-RA">
    <property type="protein sequence ID" value="nRc.2.0.1.t02820-RA"/>
    <property type="gene ID" value="nRc.2.0.1.g02820"/>
</dbReference>
<evidence type="ECO:0000256" key="2">
    <source>
        <dbReference type="ARBA" id="ARBA00005911"/>
    </source>
</evidence>
<evidence type="ECO:0000256" key="6">
    <source>
        <dbReference type="ARBA" id="ARBA00023010"/>
    </source>
</evidence>
<keyword evidence="4" id="KW-0509">mRNA transport</keyword>
<protein>
    <submittedName>
        <fullName evidence="13">Nucleoporin NSP1-like C-terminal domain-containing protein</fullName>
    </submittedName>
</protein>
<evidence type="ECO:0000256" key="1">
    <source>
        <dbReference type="ARBA" id="ARBA00004567"/>
    </source>
</evidence>
<evidence type="ECO:0000256" key="10">
    <source>
        <dbReference type="SAM" id="MobiDB-lite"/>
    </source>
</evidence>
<dbReference type="GO" id="GO:0044613">
    <property type="term" value="C:nuclear pore central transport channel"/>
    <property type="evidence" value="ECO:0007669"/>
    <property type="project" value="TreeGrafter"/>
</dbReference>
<keyword evidence="6" id="KW-0811">Translocation</keyword>
<dbReference type="Gene3D" id="1.20.5.170">
    <property type="match status" value="1"/>
</dbReference>
<evidence type="ECO:0000256" key="9">
    <source>
        <dbReference type="SAM" id="Coils"/>
    </source>
</evidence>
<dbReference type="PANTHER" id="PTHR12084">
    <property type="entry name" value="NUCLEAR PORE GLYCOPROTEIN P62-RELATED"/>
    <property type="match status" value="1"/>
</dbReference>
<evidence type="ECO:0000313" key="13">
    <source>
        <dbReference type="WBParaSite" id="nRc.2.0.1.t02820-RA"/>
    </source>
</evidence>
<dbReference type="GO" id="GO:0006606">
    <property type="term" value="P:protein import into nucleus"/>
    <property type="evidence" value="ECO:0007669"/>
    <property type="project" value="TreeGrafter"/>
</dbReference>
<accession>A0A915HMU5</accession>
<sequence length="528" mass="54160">LGALATTATSTPFSFGTTAPKPAATATPFSFGTSTTTTTAAATPATTAPPFSFGAAAAPATTAAAPFSFGAGATAIATPATTAAAPFSFGASAIATPATAASAAPAPAAVPFSFGAPAAATTATKASAAPAPAAAPFSFGAPAAPATTTSVAPTLPAAPFSLVAPTTTTATPANTAVAPFSFGTPATTTSASSIPFTLTSNVSAKTTLPVASLPLEKLPSASTTSSTLGSATTTTIGGTSAVKPTLTFGLGSGVAKPTKNEEPAVAPTLGLSVGATTQSSLTNQAGCMTIYIFSAPKATAPVVNVAPTSAAAAPIPASSTVTGPQNKPLTYEKLEELINKWTLDVEELERLFITQADQINSCDRALMENGDKILEFNDTIQNLENDHVRIEHEIDFVVQQQSEMNQILDQLEKLADAEMTDSTSMAGSMGYYGAVQREEMVQQQISLDSQLKQISQELEQVTDRINCFTQSEIADDPIKQISQTLAKQMDSLQWIGEQTSRLQEQVSEVRNQMDSQKKKSSFQYWSKS</sequence>
<evidence type="ECO:0000256" key="4">
    <source>
        <dbReference type="ARBA" id="ARBA00022816"/>
    </source>
</evidence>
<comment type="similarity">
    <text evidence="2">Belongs to the nucleoporin NSP1/NUP62 family.</text>
</comment>
<feature type="coiled-coil region" evidence="9">
    <location>
        <begin position="331"/>
        <end position="417"/>
    </location>
</feature>
<dbReference type="GO" id="GO:0006405">
    <property type="term" value="P:RNA export from nucleus"/>
    <property type="evidence" value="ECO:0007669"/>
    <property type="project" value="TreeGrafter"/>
</dbReference>
<dbReference type="Proteomes" id="UP000887565">
    <property type="component" value="Unplaced"/>
</dbReference>
<dbReference type="InterPro" id="IPR007758">
    <property type="entry name" value="Nucleoporin_NSP1_C"/>
</dbReference>
<dbReference type="GO" id="GO:0017056">
    <property type="term" value="F:structural constituent of nuclear pore"/>
    <property type="evidence" value="ECO:0007669"/>
    <property type="project" value="InterPro"/>
</dbReference>
<dbReference type="GO" id="GO:0005543">
    <property type="term" value="F:phospholipid binding"/>
    <property type="evidence" value="ECO:0007669"/>
    <property type="project" value="TreeGrafter"/>
</dbReference>
<evidence type="ECO:0000256" key="7">
    <source>
        <dbReference type="ARBA" id="ARBA00023132"/>
    </source>
</evidence>
<dbReference type="InterPro" id="IPR026010">
    <property type="entry name" value="NSP1/NUP62"/>
</dbReference>
<name>A0A915HMU5_ROMCU</name>
<dbReference type="GO" id="GO:0051028">
    <property type="term" value="P:mRNA transport"/>
    <property type="evidence" value="ECO:0007669"/>
    <property type="project" value="UniProtKB-KW"/>
</dbReference>
<keyword evidence="7" id="KW-0906">Nuclear pore complex</keyword>
<keyword evidence="9" id="KW-0175">Coiled coil</keyword>
<dbReference type="AlphaFoldDB" id="A0A915HMU5"/>
<evidence type="ECO:0000256" key="3">
    <source>
        <dbReference type="ARBA" id="ARBA00022448"/>
    </source>
</evidence>
<reference evidence="13" key="1">
    <citation type="submission" date="2022-11" db="UniProtKB">
        <authorList>
            <consortium name="WormBaseParasite"/>
        </authorList>
    </citation>
    <scope>IDENTIFICATION</scope>
</reference>
<evidence type="ECO:0000256" key="5">
    <source>
        <dbReference type="ARBA" id="ARBA00022927"/>
    </source>
</evidence>
<keyword evidence="8" id="KW-0539">Nucleus</keyword>
<evidence type="ECO:0000259" key="11">
    <source>
        <dbReference type="Pfam" id="PF05064"/>
    </source>
</evidence>
<keyword evidence="12" id="KW-1185">Reference proteome</keyword>
<dbReference type="OMA" id="EMMSKQV"/>
<organism evidence="12 13">
    <name type="scientific">Romanomermis culicivorax</name>
    <name type="common">Nematode worm</name>
    <dbReference type="NCBI Taxonomy" id="13658"/>
    <lineage>
        <taxon>Eukaryota</taxon>
        <taxon>Metazoa</taxon>
        <taxon>Ecdysozoa</taxon>
        <taxon>Nematoda</taxon>
        <taxon>Enoplea</taxon>
        <taxon>Dorylaimia</taxon>
        <taxon>Mermithida</taxon>
        <taxon>Mermithoidea</taxon>
        <taxon>Mermithidae</taxon>
        <taxon>Romanomermis</taxon>
    </lineage>
</organism>
<feature type="domain" description="Nucleoporin NSP1-like C-terminal" evidence="11">
    <location>
        <begin position="319"/>
        <end position="425"/>
    </location>
</feature>
<feature type="compositionally biased region" description="Polar residues" evidence="10">
    <location>
        <begin position="505"/>
        <end position="514"/>
    </location>
</feature>
<keyword evidence="5" id="KW-0653">Protein transport</keyword>
<proteinExistence type="inferred from homology"/>